<dbReference type="Pfam" id="PF14078">
    <property type="entry name" value="DUF4259"/>
    <property type="match status" value="1"/>
</dbReference>
<accession>A0A919PH43</accession>
<reference evidence="1" key="1">
    <citation type="submission" date="2021-01" db="EMBL/GenBank/DDBJ databases">
        <title>Whole genome shotgun sequence of Dactylosporangium siamense NBRC 106093.</title>
        <authorList>
            <person name="Komaki H."/>
            <person name="Tamura T."/>
        </authorList>
    </citation>
    <scope>NUCLEOTIDE SEQUENCE</scope>
    <source>
        <strain evidence="1">NBRC 106093</strain>
    </source>
</reference>
<evidence type="ECO:0008006" key="3">
    <source>
        <dbReference type="Google" id="ProtNLM"/>
    </source>
</evidence>
<dbReference type="AlphaFoldDB" id="A0A919PH43"/>
<dbReference type="InterPro" id="IPR025355">
    <property type="entry name" value="DUF4259"/>
</dbReference>
<sequence>MGTWDSGPLDNDTAADWCRELHDAPAAERTAMVRTALTVVIGHDADTYLDDDFAVEAIAAAAVIAAQLPDGPRLDSPYAPDFIHAGGGLDVPDGLPSLALLALDRIDGANSALPGLWEDGYPTVLERRRPIRAALERAAGSSPG</sequence>
<keyword evidence="2" id="KW-1185">Reference proteome</keyword>
<name>A0A919PH43_9ACTN</name>
<evidence type="ECO:0000313" key="1">
    <source>
        <dbReference type="EMBL" id="GIG44092.1"/>
    </source>
</evidence>
<gene>
    <name evidence="1" type="ORF">Dsi01nite_021330</name>
</gene>
<organism evidence="1 2">
    <name type="scientific">Dactylosporangium siamense</name>
    <dbReference type="NCBI Taxonomy" id="685454"/>
    <lineage>
        <taxon>Bacteria</taxon>
        <taxon>Bacillati</taxon>
        <taxon>Actinomycetota</taxon>
        <taxon>Actinomycetes</taxon>
        <taxon>Micromonosporales</taxon>
        <taxon>Micromonosporaceae</taxon>
        <taxon>Dactylosporangium</taxon>
    </lineage>
</organism>
<proteinExistence type="predicted"/>
<protein>
    <recommendedName>
        <fullName evidence="3">DUF4259 domain-containing protein</fullName>
    </recommendedName>
</protein>
<evidence type="ECO:0000313" key="2">
    <source>
        <dbReference type="Proteomes" id="UP000660611"/>
    </source>
</evidence>
<dbReference type="RefSeq" id="WP_203845943.1">
    <property type="nucleotide sequence ID" value="NZ_BAAAVW010000006.1"/>
</dbReference>
<comment type="caution">
    <text evidence="1">The sequence shown here is derived from an EMBL/GenBank/DDBJ whole genome shotgun (WGS) entry which is preliminary data.</text>
</comment>
<dbReference type="EMBL" id="BONQ01000031">
    <property type="protein sequence ID" value="GIG44092.1"/>
    <property type="molecule type" value="Genomic_DNA"/>
</dbReference>
<dbReference type="Proteomes" id="UP000660611">
    <property type="component" value="Unassembled WGS sequence"/>
</dbReference>